<evidence type="ECO:0000256" key="3">
    <source>
        <dbReference type="ARBA" id="ARBA00022840"/>
    </source>
</evidence>
<dbReference type="GO" id="GO:0016887">
    <property type="term" value="F:ATP hydrolysis activity"/>
    <property type="evidence" value="ECO:0007669"/>
    <property type="project" value="InterPro"/>
</dbReference>
<protein>
    <submittedName>
        <fullName evidence="5">Iron(III) transport system ATP-binding protein/putative spermidine/putrescine transport system ATP-binding protein/tungstate transport system ATP-binding protein</fullName>
    </submittedName>
</protein>
<reference evidence="5 6" key="1">
    <citation type="submission" date="2016-10" db="EMBL/GenBank/DDBJ databases">
        <authorList>
            <person name="de Groot N.N."/>
        </authorList>
    </citation>
    <scope>NUCLEOTIDE SEQUENCE [LARGE SCALE GENOMIC DNA]</scope>
    <source>
        <strain evidence="5 6">DSM 9179</strain>
    </source>
</reference>
<keyword evidence="1" id="KW-0813">Transport</keyword>
<dbReference type="Pfam" id="PF00005">
    <property type="entry name" value="ABC_tran"/>
    <property type="match status" value="1"/>
</dbReference>
<dbReference type="RefSeq" id="WP_092456057.1">
    <property type="nucleotide sequence ID" value="NZ_FOJI01000015.1"/>
</dbReference>
<dbReference type="InterPro" id="IPR017871">
    <property type="entry name" value="ABC_transporter-like_CS"/>
</dbReference>
<accession>A0A1I0REY3</accession>
<dbReference type="EMBL" id="FOJI01000015">
    <property type="protein sequence ID" value="SEW39453.1"/>
    <property type="molecule type" value="Genomic_DNA"/>
</dbReference>
<dbReference type="SUPFAM" id="SSF52540">
    <property type="entry name" value="P-loop containing nucleoside triphosphate hydrolases"/>
    <property type="match status" value="1"/>
</dbReference>
<dbReference type="AlphaFoldDB" id="A0A1I0REY3"/>
<feature type="domain" description="ABC transporter" evidence="4">
    <location>
        <begin position="1"/>
        <end position="220"/>
    </location>
</feature>
<dbReference type="OrthoDB" id="9804199at2"/>
<dbReference type="PANTHER" id="PTHR42781:SF9">
    <property type="entry name" value="AMINO ACID ABC TRANSPORTER, ATP-BINDING PROTEIN-RELATED"/>
    <property type="match status" value="1"/>
</dbReference>
<dbReference type="PROSITE" id="PS50893">
    <property type="entry name" value="ABC_TRANSPORTER_2"/>
    <property type="match status" value="1"/>
</dbReference>
<dbReference type="GO" id="GO:0005524">
    <property type="term" value="F:ATP binding"/>
    <property type="evidence" value="ECO:0007669"/>
    <property type="project" value="UniProtKB-KW"/>
</dbReference>
<name>A0A1I0REY3_9FIRM</name>
<keyword evidence="2" id="KW-0547">Nucleotide-binding</keyword>
<dbReference type="InterPro" id="IPR027417">
    <property type="entry name" value="P-loop_NTPase"/>
</dbReference>
<evidence type="ECO:0000256" key="2">
    <source>
        <dbReference type="ARBA" id="ARBA00022741"/>
    </source>
</evidence>
<sequence>MKIIECEKSYKDFHLNIKDFELEDQKIHGIVGNNGCGKSTLVKIIAGLLKPDLGVVDYGPHTMQDITITTQRPYMLHDTVYNNLIYPLKIRKMILSKDEIAEWISKCGLSGKEKQYAPSLSSGERQKLSFARSLIFKPKVVLIDETMANLDPDSVALFEQIISEIQLKEPITWIIVSHQLAHIYNICDVVHFMEAGTILQSGIPKEVFSNPQNSIIRKYLQNYMVVGN</sequence>
<evidence type="ECO:0000256" key="1">
    <source>
        <dbReference type="ARBA" id="ARBA00022448"/>
    </source>
</evidence>
<keyword evidence="6" id="KW-1185">Reference proteome</keyword>
<dbReference type="STRING" id="99656.SAMN05421659_1157"/>
<keyword evidence="3 5" id="KW-0067">ATP-binding</keyword>
<gene>
    <name evidence="5" type="ORF">SAMN05421659_1157</name>
</gene>
<dbReference type="Proteomes" id="UP000199701">
    <property type="component" value="Unassembled WGS sequence"/>
</dbReference>
<evidence type="ECO:0000313" key="6">
    <source>
        <dbReference type="Proteomes" id="UP000199701"/>
    </source>
</evidence>
<dbReference type="InterPro" id="IPR003593">
    <property type="entry name" value="AAA+_ATPase"/>
</dbReference>
<dbReference type="SMART" id="SM00382">
    <property type="entry name" value="AAA"/>
    <property type="match status" value="1"/>
</dbReference>
<evidence type="ECO:0000313" key="5">
    <source>
        <dbReference type="EMBL" id="SEW39453.1"/>
    </source>
</evidence>
<organism evidence="5 6">
    <name type="scientific">[Clostridium] fimetarium</name>
    <dbReference type="NCBI Taxonomy" id="99656"/>
    <lineage>
        <taxon>Bacteria</taxon>
        <taxon>Bacillati</taxon>
        <taxon>Bacillota</taxon>
        <taxon>Clostridia</taxon>
        <taxon>Lachnospirales</taxon>
        <taxon>Lachnospiraceae</taxon>
    </lineage>
</organism>
<evidence type="ECO:0000259" key="4">
    <source>
        <dbReference type="PROSITE" id="PS50893"/>
    </source>
</evidence>
<dbReference type="InterPro" id="IPR050093">
    <property type="entry name" value="ABC_SmlMolc_Importer"/>
</dbReference>
<dbReference type="Gene3D" id="3.40.50.300">
    <property type="entry name" value="P-loop containing nucleotide triphosphate hydrolases"/>
    <property type="match status" value="1"/>
</dbReference>
<dbReference type="PROSITE" id="PS00211">
    <property type="entry name" value="ABC_TRANSPORTER_1"/>
    <property type="match status" value="1"/>
</dbReference>
<dbReference type="PANTHER" id="PTHR42781">
    <property type="entry name" value="SPERMIDINE/PUTRESCINE IMPORT ATP-BINDING PROTEIN POTA"/>
    <property type="match status" value="1"/>
</dbReference>
<proteinExistence type="predicted"/>
<dbReference type="InterPro" id="IPR003439">
    <property type="entry name" value="ABC_transporter-like_ATP-bd"/>
</dbReference>